<gene>
    <name evidence="1" type="ORF">CVLEPA_LOCUS17916</name>
</gene>
<evidence type="ECO:0000313" key="2">
    <source>
        <dbReference type="Proteomes" id="UP001642483"/>
    </source>
</evidence>
<name>A0ABP0G585_CLALP</name>
<proteinExistence type="predicted"/>
<keyword evidence="2" id="KW-1185">Reference proteome</keyword>
<dbReference type="EMBL" id="CAWYQH010000101">
    <property type="protein sequence ID" value="CAK8685996.1"/>
    <property type="molecule type" value="Genomic_DNA"/>
</dbReference>
<protein>
    <submittedName>
        <fullName evidence="1">Uncharacterized protein</fullName>
    </submittedName>
</protein>
<accession>A0ABP0G585</accession>
<evidence type="ECO:0000313" key="1">
    <source>
        <dbReference type="EMBL" id="CAK8685996.1"/>
    </source>
</evidence>
<reference evidence="1 2" key="1">
    <citation type="submission" date="2024-02" db="EMBL/GenBank/DDBJ databases">
        <authorList>
            <person name="Daric V."/>
            <person name="Darras S."/>
        </authorList>
    </citation>
    <scope>NUCLEOTIDE SEQUENCE [LARGE SCALE GENOMIC DNA]</scope>
</reference>
<dbReference type="Proteomes" id="UP001642483">
    <property type="component" value="Unassembled WGS sequence"/>
</dbReference>
<comment type="caution">
    <text evidence="1">The sequence shown here is derived from an EMBL/GenBank/DDBJ whole genome shotgun (WGS) entry which is preliminary data.</text>
</comment>
<organism evidence="1 2">
    <name type="scientific">Clavelina lepadiformis</name>
    <name type="common">Light-bulb sea squirt</name>
    <name type="synonym">Ascidia lepadiformis</name>
    <dbReference type="NCBI Taxonomy" id="159417"/>
    <lineage>
        <taxon>Eukaryota</taxon>
        <taxon>Metazoa</taxon>
        <taxon>Chordata</taxon>
        <taxon>Tunicata</taxon>
        <taxon>Ascidiacea</taxon>
        <taxon>Aplousobranchia</taxon>
        <taxon>Clavelinidae</taxon>
        <taxon>Clavelina</taxon>
    </lineage>
</organism>
<sequence>MLRSNSNITVFITKLEAFIGKLDIWTKNVVSKQHEMFKLLTTLPVDPSDKLSQEIADHLKLLRKELMHYFPHLVSCTYALNPSCIDPGEQEEIIDIQVDRDSKSKEEGMLFYRFMANNGLHLPNIGPKCCSSATSFPLVMGV</sequence>